<dbReference type="EMBL" id="DS989866">
    <property type="protein sequence ID" value="EDX72218.1"/>
    <property type="molecule type" value="Genomic_DNA"/>
</dbReference>
<sequence>MTKLIGLGLAGLAISTPMVYTIPAVHAQTVPTAVRQAFSLLSQGRVQDAIAAFEAAVRRYPDSLDAKLGLAIAHRRQGNLQQAWNAYQQVLAQDPTNELALKSVGLFGTYRSEWQVQGIEALTTLLNLNPNDIEARGLRAQLYGFQQRFAEALADYQIVLQANPSPNILLGAAETFTNSGNPERGLELFNRYLATGGQITGYPALAYARALQETGNPAAAVQILEGQLRSPQLLSDPQLAIFTRTALSQAYLANQQPTEALNVLTPLQGNPNATLPLARALNEIRNQTGNQALTQQVANLYRQALDQTPNPEPKLLREIADVFAGLPNQQQTALNLYRQLLSLQPNDRTLLVKQVALERELGLISEAELKARLLSALQPLPADPNERQLIAQALAGIEPPGPELLPIYTSLIQSGVNVPFLNFRIAQILLENDNLAGARQALAAYAATPAGAEDLAPQLLAAEIERREGNLEASAQRYQALIASNPAERDILNAAIRGLANVRLQQNRPTEALAVFDQLIARNPQDTTLQLARANLAYQADLISESQAQGVLNYWLQTQPATNAPPELFTLVGSLPPSPEREALYNRLLQLDPTNLPVQIRSIQLIAQRSPEQARVRVAQLVARDPTNIRNYFLQGQIGQAIDDLELAEQAYQLILSAQPANQEALSALAGVRFQQRRLDEARNLYSQALALDPNDQGIRQAMVGLKRVQDYQLEALADLEAMQVEQLQQGGTLDPELSNQMQQIQEDFLQRRGFQPPWERF</sequence>
<evidence type="ECO:0000256" key="1">
    <source>
        <dbReference type="ARBA" id="ARBA00022737"/>
    </source>
</evidence>
<dbReference type="STRING" id="118168.MC7420_8310"/>
<keyword evidence="2 3" id="KW-0802">TPR repeat</keyword>
<keyword evidence="1" id="KW-0677">Repeat</keyword>
<dbReference type="AlphaFoldDB" id="B4W0R7"/>
<organism evidence="4 5">
    <name type="scientific">Coleofasciculus chthonoplastes PCC 7420</name>
    <dbReference type="NCBI Taxonomy" id="118168"/>
    <lineage>
        <taxon>Bacteria</taxon>
        <taxon>Bacillati</taxon>
        <taxon>Cyanobacteriota</taxon>
        <taxon>Cyanophyceae</taxon>
        <taxon>Coleofasciculales</taxon>
        <taxon>Coleofasciculaceae</taxon>
        <taxon>Coleofasciculus</taxon>
    </lineage>
</organism>
<feature type="repeat" description="TPR" evidence="3">
    <location>
        <begin position="64"/>
        <end position="97"/>
    </location>
</feature>
<dbReference type="InterPro" id="IPR013105">
    <property type="entry name" value="TPR_2"/>
</dbReference>
<keyword evidence="5" id="KW-1185">Reference proteome</keyword>
<proteinExistence type="predicted"/>
<reference evidence="4 5" key="1">
    <citation type="submission" date="2008-07" db="EMBL/GenBank/DDBJ databases">
        <authorList>
            <person name="Tandeau de Marsac N."/>
            <person name="Ferriera S."/>
            <person name="Johnson J."/>
            <person name="Kravitz S."/>
            <person name="Beeson K."/>
            <person name="Sutton G."/>
            <person name="Rogers Y.-H."/>
            <person name="Friedman R."/>
            <person name="Frazier M."/>
            <person name="Venter J.C."/>
        </authorList>
    </citation>
    <scope>NUCLEOTIDE SEQUENCE [LARGE SCALE GENOMIC DNA]</scope>
    <source>
        <strain evidence="4 5">PCC 7420</strain>
    </source>
</reference>
<evidence type="ECO:0000256" key="2">
    <source>
        <dbReference type="ARBA" id="ARBA00022803"/>
    </source>
</evidence>
<accession>B4W0R7</accession>
<protein>
    <submittedName>
        <fullName evidence="4">Tetratricopeptide repeat family</fullName>
    </submittedName>
</protein>
<dbReference type="PANTHER" id="PTHR44858">
    <property type="entry name" value="TETRATRICOPEPTIDE REPEAT PROTEIN 6"/>
    <property type="match status" value="1"/>
</dbReference>
<evidence type="ECO:0000256" key="3">
    <source>
        <dbReference type="PROSITE-ProRule" id="PRU00339"/>
    </source>
</evidence>
<dbReference type="InterPro" id="IPR050498">
    <property type="entry name" value="Ycf3"/>
</dbReference>
<dbReference type="SUPFAM" id="SSF48452">
    <property type="entry name" value="TPR-like"/>
    <property type="match status" value="2"/>
</dbReference>
<dbReference type="Proteomes" id="UP000003835">
    <property type="component" value="Unassembled WGS sequence"/>
</dbReference>
<dbReference type="PANTHER" id="PTHR44858:SF1">
    <property type="entry name" value="UDP-N-ACETYLGLUCOSAMINE--PEPTIDE N-ACETYLGLUCOSAMINYLTRANSFERASE SPINDLY-RELATED"/>
    <property type="match status" value="1"/>
</dbReference>
<feature type="repeat" description="TPR" evidence="3">
    <location>
        <begin position="663"/>
        <end position="696"/>
    </location>
</feature>
<dbReference type="InterPro" id="IPR019734">
    <property type="entry name" value="TPR_rpt"/>
</dbReference>
<gene>
    <name evidence="4" type="ORF">MC7420_8310</name>
</gene>
<evidence type="ECO:0000313" key="5">
    <source>
        <dbReference type="Proteomes" id="UP000003835"/>
    </source>
</evidence>
<dbReference type="PROSITE" id="PS50005">
    <property type="entry name" value="TPR"/>
    <property type="match status" value="2"/>
</dbReference>
<dbReference type="RefSeq" id="WP_006104746.1">
    <property type="nucleotide sequence ID" value="NZ_DS989866.1"/>
</dbReference>
<dbReference type="OrthoDB" id="415285at2"/>
<dbReference type="Pfam" id="PF07719">
    <property type="entry name" value="TPR_2"/>
    <property type="match status" value="1"/>
</dbReference>
<dbReference type="eggNOG" id="COG0457">
    <property type="taxonomic scope" value="Bacteria"/>
</dbReference>
<dbReference type="HOGENOM" id="CLU_364390_0_0_3"/>
<dbReference type="SMART" id="SM00028">
    <property type="entry name" value="TPR"/>
    <property type="match status" value="7"/>
</dbReference>
<dbReference type="Gene3D" id="1.25.40.10">
    <property type="entry name" value="Tetratricopeptide repeat domain"/>
    <property type="match status" value="4"/>
</dbReference>
<evidence type="ECO:0000313" key="4">
    <source>
        <dbReference type="EMBL" id="EDX72218.1"/>
    </source>
</evidence>
<dbReference type="Pfam" id="PF13432">
    <property type="entry name" value="TPR_16"/>
    <property type="match status" value="3"/>
</dbReference>
<name>B4W0R7_9CYAN</name>
<dbReference type="InterPro" id="IPR011990">
    <property type="entry name" value="TPR-like_helical_dom_sf"/>
</dbReference>